<feature type="region of interest" description="Disordered" evidence="3">
    <location>
        <begin position="39"/>
        <end position="68"/>
    </location>
</feature>
<keyword evidence="6" id="KW-1185">Reference proteome</keyword>
<dbReference type="InterPro" id="IPR052462">
    <property type="entry name" value="SLIRP/GR-RBP-like"/>
</dbReference>
<dbReference type="VEuPathDB" id="FungiDB:SDRG_10841"/>
<dbReference type="RefSeq" id="XP_008615075.1">
    <property type="nucleotide sequence ID" value="XM_008616853.1"/>
</dbReference>
<evidence type="ECO:0000313" key="6">
    <source>
        <dbReference type="Proteomes" id="UP000030762"/>
    </source>
</evidence>
<keyword evidence="1 2" id="KW-0694">RNA-binding</keyword>
<evidence type="ECO:0000313" key="5">
    <source>
        <dbReference type="EMBL" id="EQC31677.1"/>
    </source>
</evidence>
<dbReference type="RefSeq" id="XP_008615076.1">
    <property type="nucleotide sequence ID" value="XM_008616854.1"/>
</dbReference>
<evidence type="ECO:0000256" key="2">
    <source>
        <dbReference type="PROSITE-ProRule" id="PRU00176"/>
    </source>
</evidence>
<dbReference type="GO" id="GO:0003723">
    <property type="term" value="F:RNA binding"/>
    <property type="evidence" value="ECO:0007669"/>
    <property type="project" value="UniProtKB-UniRule"/>
</dbReference>
<dbReference type="EMBL" id="JH767168">
    <property type="protein sequence ID" value="EQC31677.1"/>
    <property type="molecule type" value="Genomic_DNA"/>
</dbReference>
<dbReference type="GeneID" id="19951568"/>
<dbReference type="SMART" id="SM00360">
    <property type="entry name" value="RRM"/>
    <property type="match status" value="1"/>
</dbReference>
<dbReference type="Gene3D" id="3.30.70.330">
    <property type="match status" value="2"/>
</dbReference>
<evidence type="ECO:0000256" key="3">
    <source>
        <dbReference type="SAM" id="MobiDB-lite"/>
    </source>
</evidence>
<gene>
    <name evidence="5" type="ORF">SDRG_10841</name>
</gene>
<sequence>MSGISKGFGFVRFGVKAEADQALLQMHGEGCLGRPMRVSAATDRAKHHPPTTPSKPSPSPEDETNTTVFVGGLDASITEDDLRKQFSAIGQVLSIKIPLGRGCGFVQYSTRAHAEQAIQDMSGVTLGAPKLHVPVPASCGEDDEQ</sequence>
<dbReference type="Pfam" id="PF00076">
    <property type="entry name" value="RRM_1"/>
    <property type="match status" value="1"/>
</dbReference>
<dbReference type="eggNOG" id="KOG0118">
    <property type="taxonomic scope" value="Eukaryota"/>
</dbReference>
<evidence type="ECO:0000259" key="4">
    <source>
        <dbReference type="PROSITE" id="PS50102"/>
    </source>
</evidence>
<protein>
    <recommendedName>
        <fullName evidence="4">RRM domain-containing protein</fullName>
    </recommendedName>
</protein>
<dbReference type="InterPro" id="IPR035979">
    <property type="entry name" value="RBD_domain_sf"/>
</dbReference>
<dbReference type="SUPFAM" id="SSF54928">
    <property type="entry name" value="RNA-binding domain, RBD"/>
    <property type="match status" value="2"/>
</dbReference>
<dbReference type="InterPro" id="IPR000504">
    <property type="entry name" value="RRM_dom"/>
</dbReference>
<accession>T0RNQ1</accession>
<proteinExistence type="predicted"/>
<feature type="compositionally biased region" description="Pro residues" evidence="3">
    <location>
        <begin position="50"/>
        <end position="59"/>
    </location>
</feature>
<dbReference type="InParanoid" id="T0RNQ1"/>
<feature type="domain" description="RRM" evidence="4">
    <location>
        <begin position="1"/>
        <end position="43"/>
    </location>
</feature>
<dbReference type="STRING" id="1156394.T0RNQ1"/>
<feature type="domain" description="RRM" evidence="4">
    <location>
        <begin position="66"/>
        <end position="138"/>
    </location>
</feature>
<name>T0RNQ1_SAPDV</name>
<dbReference type="InterPro" id="IPR012677">
    <property type="entry name" value="Nucleotide-bd_a/b_plait_sf"/>
</dbReference>
<organism evidence="5 6">
    <name type="scientific">Saprolegnia diclina (strain VS20)</name>
    <dbReference type="NCBI Taxonomy" id="1156394"/>
    <lineage>
        <taxon>Eukaryota</taxon>
        <taxon>Sar</taxon>
        <taxon>Stramenopiles</taxon>
        <taxon>Oomycota</taxon>
        <taxon>Saprolegniomycetes</taxon>
        <taxon>Saprolegniales</taxon>
        <taxon>Saprolegniaceae</taxon>
        <taxon>Saprolegnia</taxon>
    </lineage>
</organism>
<dbReference type="Proteomes" id="UP000030762">
    <property type="component" value="Unassembled WGS sequence"/>
</dbReference>
<dbReference type="PROSITE" id="PS50102">
    <property type="entry name" value="RRM"/>
    <property type="match status" value="2"/>
</dbReference>
<dbReference type="OrthoDB" id="446113at2759"/>
<dbReference type="PANTHER" id="PTHR48027">
    <property type="entry name" value="HETEROGENEOUS NUCLEAR RIBONUCLEOPROTEIN 87F-RELATED"/>
    <property type="match status" value="1"/>
</dbReference>
<reference evidence="5 6" key="1">
    <citation type="submission" date="2012-04" db="EMBL/GenBank/DDBJ databases">
        <title>The Genome Sequence of Saprolegnia declina VS20.</title>
        <authorList>
            <consortium name="The Broad Institute Genome Sequencing Platform"/>
            <person name="Russ C."/>
            <person name="Nusbaum C."/>
            <person name="Tyler B."/>
            <person name="van West P."/>
            <person name="Dieguez-Uribeondo J."/>
            <person name="de Bruijn I."/>
            <person name="Tripathy S."/>
            <person name="Jiang R."/>
            <person name="Young S.K."/>
            <person name="Zeng Q."/>
            <person name="Gargeya S."/>
            <person name="Fitzgerald M."/>
            <person name="Haas B."/>
            <person name="Abouelleil A."/>
            <person name="Alvarado L."/>
            <person name="Arachchi H.M."/>
            <person name="Berlin A."/>
            <person name="Chapman S.B."/>
            <person name="Goldberg J."/>
            <person name="Griggs A."/>
            <person name="Gujja S."/>
            <person name="Hansen M."/>
            <person name="Howarth C."/>
            <person name="Imamovic A."/>
            <person name="Larimer J."/>
            <person name="McCowen C."/>
            <person name="Montmayeur A."/>
            <person name="Murphy C."/>
            <person name="Neiman D."/>
            <person name="Pearson M."/>
            <person name="Priest M."/>
            <person name="Roberts A."/>
            <person name="Saif S."/>
            <person name="Shea T."/>
            <person name="Sisk P."/>
            <person name="Sykes S."/>
            <person name="Wortman J."/>
            <person name="Nusbaum C."/>
            <person name="Birren B."/>
        </authorList>
    </citation>
    <scope>NUCLEOTIDE SEQUENCE [LARGE SCALE GENOMIC DNA]</scope>
    <source>
        <strain evidence="5 6">VS20</strain>
    </source>
</reference>
<dbReference type="EMBL" id="JH767168">
    <property type="protein sequence ID" value="EQC31676.1"/>
    <property type="molecule type" value="Genomic_DNA"/>
</dbReference>
<dbReference type="AlphaFoldDB" id="T0RNQ1"/>
<evidence type="ECO:0000256" key="1">
    <source>
        <dbReference type="ARBA" id="ARBA00022884"/>
    </source>
</evidence>